<evidence type="ECO:0000256" key="3">
    <source>
        <dbReference type="PIRSR" id="PIRSR002825-1"/>
    </source>
</evidence>
<keyword evidence="2" id="KW-0732">Signal</keyword>
<dbReference type="CDD" id="cd13542">
    <property type="entry name" value="PBP2_FutA1_ilke"/>
    <property type="match status" value="1"/>
</dbReference>
<dbReference type="SUPFAM" id="SSF53850">
    <property type="entry name" value="Periplasmic binding protein-like II"/>
    <property type="match status" value="1"/>
</dbReference>
<comment type="similarity">
    <text evidence="1">Belongs to the bacterial solute-binding protein 1 family.</text>
</comment>
<dbReference type="PANTHER" id="PTHR30006:SF15">
    <property type="entry name" value="IRON-UTILIZATION PERIPLASMIC PROTEIN"/>
    <property type="match status" value="1"/>
</dbReference>
<feature type="binding site" evidence="3">
    <location>
        <position position="225"/>
    </location>
    <ligand>
        <name>Fe cation</name>
        <dbReference type="ChEBI" id="CHEBI:24875"/>
    </ligand>
</feature>
<dbReference type="Pfam" id="PF13416">
    <property type="entry name" value="SBP_bac_8"/>
    <property type="match status" value="1"/>
</dbReference>
<keyword evidence="5" id="KW-1185">Reference proteome</keyword>
<evidence type="ECO:0000256" key="2">
    <source>
        <dbReference type="ARBA" id="ARBA00022729"/>
    </source>
</evidence>
<evidence type="ECO:0000313" key="4">
    <source>
        <dbReference type="EMBL" id="RUO30316.1"/>
    </source>
</evidence>
<evidence type="ECO:0000256" key="1">
    <source>
        <dbReference type="ARBA" id="ARBA00008520"/>
    </source>
</evidence>
<dbReference type="GO" id="GO:0030288">
    <property type="term" value="C:outer membrane-bounded periplasmic space"/>
    <property type="evidence" value="ECO:0007669"/>
    <property type="project" value="TreeGrafter"/>
</dbReference>
<dbReference type="AlphaFoldDB" id="A0A432WD31"/>
<reference evidence="4 5" key="1">
    <citation type="journal article" date="2011" name="Front. Microbiol.">
        <title>Genomic signatures of strain selection and enhancement in Bacillus atrophaeus var. globigii, a historical biowarfare simulant.</title>
        <authorList>
            <person name="Gibbons H.S."/>
            <person name="Broomall S.M."/>
            <person name="McNew L.A."/>
            <person name="Daligault H."/>
            <person name="Chapman C."/>
            <person name="Bruce D."/>
            <person name="Karavis M."/>
            <person name="Krepps M."/>
            <person name="McGregor P.A."/>
            <person name="Hong C."/>
            <person name="Park K.H."/>
            <person name="Akmal A."/>
            <person name="Feldman A."/>
            <person name="Lin J.S."/>
            <person name="Chang W.E."/>
            <person name="Higgs B.W."/>
            <person name="Demirev P."/>
            <person name="Lindquist J."/>
            <person name="Liem A."/>
            <person name="Fochler E."/>
            <person name="Read T.D."/>
            <person name="Tapia R."/>
            <person name="Johnson S."/>
            <person name="Bishop-Lilly K.A."/>
            <person name="Detter C."/>
            <person name="Han C."/>
            <person name="Sozhamannan S."/>
            <person name="Rosenzweig C.N."/>
            <person name="Skowronski E.W."/>
        </authorList>
    </citation>
    <scope>NUCLEOTIDE SEQUENCE [LARGE SCALE GENOMIC DNA]</scope>
    <source>
        <strain evidence="4 5">Y4G10-17</strain>
    </source>
</reference>
<dbReference type="EMBL" id="PIPO01000006">
    <property type="protein sequence ID" value="RUO30316.1"/>
    <property type="molecule type" value="Genomic_DNA"/>
</dbReference>
<dbReference type="InterPro" id="IPR026045">
    <property type="entry name" value="Ferric-bd"/>
</dbReference>
<keyword evidence="3" id="KW-0408">Iron</keyword>
<dbReference type="GO" id="GO:0046872">
    <property type="term" value="F:metal ion binding"/>
    <property type="evidence" value="ECO:0007669"/>
    <property type="project" value="UniProtKB-KW"/>
</dbReference>
<accession>A0A432WD31</accession>
<organism evidence="4 5">
    <name type="scientific">Aliidiomarina soli</name>
    <dbReference type="NCBI Taxonomy" id="1928574"/>
    <lineage>
        <taxon>Bacteria</taxon>
        <taxon>Pseudomonadati</taxon>
        <taxon>Pseudomonadota</taxon>
        <taxon>Gammaproteobacteria</taxon>
        <taxon>Alteromonadales</taxon>
        <taxon>Idiomarinaceae</taxon>
        <taxon>Aliidiomarina</taxon>
    </lineage>
</organism>
<sequence length="346" mass="37788">MKNVLKVVIVAGVLLAIILAFSSRNGDDNEVTVYSARIESLVKPLLDQFEDETGIKVNLLTGSGDALLSRLQQEGENSPGDVFITVDAGRLQRAKDAELFKAIESPELAAAIPAHLRDVDNQWFGLSLRARPIFYAHDRVDPSELSDYLSLADEKWRGRICVRSSDNVYNQSLVAGMIAHHGEEVTEEWARGLVANFARSPVGGDRDQLHAVANGQCDIAIANTYYFGGLTASDDGNDQATVEALSIHWPAQGAGEQGVHVNVSGIGVLRHTKNEENAIRLIEFLAGPEAQGSYAQRNQEYPVRDDAPRSEITQAWGEFKADELPVSELGENNAAAVRLMNRAGWR</sequence>
<dbReference type="PIRSF" id="PIRSF002825">
    <property type="entry name" value="CfbpA"/>
    <property type="match status" value="1"/>
</dbReference>
<comment type="caution">
    <text evidence="4">The sequence shown here is derived from an EMBL/GenBank/DDBJ whole genome shotgun (WGS) entry which is preliminary data.</text>
</comment>
<feature type="binding site" evidence="3">
    <location>
        <position position="226"/>
    </location>
    <ligand>
        <name>Fe cation</name>
        <dbReference type="ChEBI" id="CHEBI:24875"/>
    </ligand>
</feature>
<protein>
    <submittedName>
        <fullName evidence="4">Fe(3+) ABC transporter substrate-binding protein</fullName>
    </submittedName>
</protein>
<dbReference type="Gene3D" id="3.40.190.10">
    <property type="entry name" value="Periplasmic binding protein-like II"/>
    <property type="match status" value="2"/>
</dbReference>
<proteinExistence type="inferred from homology"/>
<dbReference type="InterPro" id="IPR006059">
    <property type="entry name" value="SBP"/>
</dbReference>
<keyword evidence="3" id="KW-0479">Metal-binding</keyword>
<dbReference type="PANTHER" id="PTHR30006">
    <property type="entry name" value="THIAMINE-BINDING PERIPLASMIC PROTEIN-RELATED"/>
    <property type="match status" value="1"/>
</dbReference>
<name>A0A432WD31_9GAMM</name>
<evidence type="ECO:0000313" key="5">
    <source>
        <dbReference type="Proteomes" id="UP000287823"/>
    </source>
</evidence>
<gene>
    <name evidence="4" type="ORF">CWE14_13170</name>
</gene>
<dbReference type="Proteomes" id="UP000287823">
    <property type="component" value="Unassembled WGS sequence"/>
</dbReference>
<dbReference type="RefSeq" id="WP_126799799.1">
    <property type="nucleotide sequence ID" value="NZ_PIPO01000006.1"/>
</dbReference>